<keyword evidence="9" id="KW-1185">Reference proteome</keyword>
<dbReference type="EMBL" id="JAYMGO010000024">
    <property type="protein sequence ID" value="KAL1248217.1"/>
    <property type="molecule type" value="Genomic_DNA"/>
</dbReference>
<feature type="transmembrane region" description="Helical" evidence="6">
    <location>
        <begin position="53"/>
        <end position="75"/>
    </location>
</feature>
<dbReference type="InterPro" id="IPR005828">
    <property type="entry name" value="MFS_sugar_transport-like"/>
</dbReference>
<evidence type="ECO:0000256" key="5">
    <source>
        <dbReference type="SAM" id="MobiDB-lite"/>
    </source>
</evidence>
<dbReference type="Gene3D" id="1.20.1250.20">
    <property type="entry name" value="MFS general substrate transporter like domains"/>
    <property type="match status" value="1"/>
</dbReference>
<feature type="transmembrane region" description="Helical" evidence="6">
    <location>
        <begin position="270"/>
        <end position="292"/>
    </location>
</feature>
<feature type="transmembrane region" description="Helical" evidence="6">
    <location>
        <begin position="388"/>
        <end position="409"/>
    </location>
</feature>
<proteinExistence type="predicted"/>
<comment type="subcellular location">
    <subcellularLocation>
        <location evidence="1">Membrane</location>
        <topology evidence="1">Multi-pass membrane protein</topology>
    </subcellularLocation>
</comment>
<feature type="transmembrane region" description="Helical" evidence="6">
    <location>
        <begin position="304"/>
        <end position="323"/>
    </location>
</feature>
<dbReference type="Pfam" id="PF00083">
    <property type="entry name" value="Sugar_tr"/>
    <property type="match status" value="1"/>
</dbReference>
<keyword evidence="2 6" id="KW-0812">Transmembrane</keyword>
<gene>
    <name evidence="8" type="ORF">QQF64_021535</name>
</gene>
<evidence type="ECO:0000256" key="6">
    <source>
        <dbReference type="SAM" id="Phobius"/>
    </source>
</evidence>
<feature type="compositionally biased region" description="Basic and acidic residues" evidence="5">
    <location>
        <begin position="430"/>
        <end position="439"/>
    </location>
</feature>
<dbReference type="SUPFAM" id="SSF103473">
    <property type="entry name" value="MFS general substrate transporter"/>
    <property type="match status" value="1"/>
</dbReference>
<protein>
    <recommendedName>
        <fullName evidence="7">Major facilitator superfamily (MFS) profile domain-containing protein</fullName>
    </recommendedName>
</protein>
<sequence length="682" mass="73731">MAVGQSAVPDLKSGHRGCRILPNVPDGFRHSPPVVPVFPPCPRLGAGDLLPSMAVIFEAAASSLYLPSLNAFVWCHSRRIKRRLIWKHQQKQVISARLSQGSGLSGAASVQTMTSPPSPLASPSPCPPPPPSLPSSPTPSSPAPSSLPLPPALPPTGEVMILALGRKKQRLLIALSILPNLFLAFLLSSDPLLTLDLPFHCRLPGPSPTPQVANASLRAEKGDQELPQCKQYINGTSSGVKDCDAGYEYNVTEGLANNIVTEWDLVCSRYWLVPVEEVCFILGTLTGCLGLGYMADRLGRHKSLLVSLMLAVVFGVLVCVSPSPPVFITMRFCLAAASAGVYLTLYVTRLELCDPSLRLLATMMSGLTVFAGELLLLAVALGCGSWRGLLGTGAAPLSLFLCYGIPGVFPESPRWLLLSERTGDMNSFSERSERQRDDDSFTELDTEMSSSPGRPRLSFPELLHSRNIWKNLCVLGFTSFISHGISHCYSSFRGDVRGFTPSFYWTYLLSVCAGGGAWLLLWATVDRFGRRGILLLAMTLTGLASLILLGLMDYLSESAMTVFSIMGLFSSQAAASLSILFTAEVMPTIIRGSGVGAVMALGCVGRLSSPLMDLRNHYGYFLHHVVYSSLALLAVLSILLLPESKRKPLPQTLADGEQYRRPPLVRRRRDNVPLLATPNPET</sequence>
<evidence type="ECO:0000313" key="8">
    <source>
        <dbReference type="EMBL" id="KAL1248217.1"/>
    </source>
</evidence>
<evidence type="ECO:0000256" key="4">
    <source>
        <dbReference type="ARBA" id="ARBA00023136"/>
    </source>
</evidence>
<accession>A0ABR3L981</accession>
<feature type="transmembrane region" description="Helical" evidence="6">
    <location>
        <begin position="504"/>
        <end position="525"/>
    </location>
</feature>
<evidence type="ECO:0000256" key="3">
    <source>
        <dbReference type="ARBA" id="ARBA00022989"/>
    </source>
</evidence>
<feature type="transmembrane region" description="Helical" evidence="6">
    <location>
        <begin position="620"/>
        <end position="641"/>
    </location>
</feature>
<comment type="caution">
    <text evidence="8">The sequence shown here is derived from an EMBL/GenBank/DDBJ whole genome shotgun (WGS) entry which is preliminary data.</text>
</comment>
<evidence type="ECO:0000256" key="2">
    <source>
        <dbReference type="ARBA" id="ARBA00022692"/>
    </source>
</evidence>
<feature type="domain" description="Major facilitator superfamily (MFS) profile" evidence="7">
    <location>
        <begin position="177"/>
        <end position="646"/>
    </location>
</feature>
<keyword evidence="3 6" id="KW-1133">Transmembrane helix</keyword>
<feature type="transmembrane region" description="Helical" evidence="6">
    <location>
        <begin position="588"/>
        <end position="608"/>
    </location>
</feature>
<reference evidence="8 9" key="1">
    <citation type="submission" date="2023-09" db="EMBL/GenBank/DDBJ databases">
        <authorList>
            <person name="Wang M."/>
        </authorList>
    </citation>
    <scope>NUCLEOTIDE SEQUENCE [LARGE SCALE GENOMIC DNA]</scope>
    <source>
        <strain evidence="8">GT-2023</strain>
        <tissue evidence="8">Liver</tissue>
    </source>
</reference>
<organism evidence="8 9">
    <name type="scientific">Cirrhinus molitorella</name>
    <name type="common">mud carp</name>
    <dbReference type="NCBI Taxonomy" id="172907"/>
    <lineage>
        <taxon>Eukaryota</taxon>
        <taxon>Metazoa</taxon>
        <taxon>Chordata</taxon>
        <taxon>Craniata</taxon>
        <taxon>Vertebrata</taxon>
        <taxon>Euteleostomi</taxon>
        <taxon>Actinopterygii</taxon>
        <taxon>Neopterygii</taxon>
        <taxon>Teleostei</taxon>
        <taxon>Ostariophysi</taxon>
        <taxon>Cypriniformes</taxon>
        <taxon>Cyprinidae</taxon>
        <taxon>Labeoninae</taxon>
        <taxon>Labeonini</taxon>
        <taxon>Cirrhinus</taxon>
    </lineage>
</organism>
<dbReference type="InterPro" id="IPR020846">
    <property type="entry name" value="MFS_dom"/>
</dbReference>
<name>A0ABR3L981_9TELE</name>
<feature type="compositionally biased region" description="Pro residues" evidence="5">
    <location>
        <begin position="116"/>
        <end position="150"/>
    </location>
</feature>
<dbReference type="PROSITE" id="PS50850">
    <property type="entry name" value="MFS"/>
    <property type="match status" value="1"/>
</dbReference>
<feature type="region of interest" description="Disordered" evidence="5">
    <location>
        <begin position="105"/>
        <end position="150"/>
    </location>
</feature>
<keyword evidence="4 6" id="KW-0472">Membrane</keyword>
<dbReference type="PANTHER" id="PTHR24064">
    <property type="entry name" value="SOLUTE CARRIER FAMILY 22 MEMBER"/>
    <property type="match status" value="1"/>
</dbReference>
<feature type="region of interest" description="Disordered" evidence="5">
    <location>
        <begin position="651"/>
        <end position="682"/>
    </location>
</feature>
<dbReference type="InterPro" id="IPR036259">
    <property type="entry name" value="MFS_trans_sf"/>
</dbReference>
<feature type="transmembrane region" description="Helical" evidence="6">
    <location>
        <begin position="558"/>
        <end position="581"/>
    </location>
</feature>
<evidence type="ECO:0000259" key="7">
    <source>
        <dbReference type="PROSITE" id="PS50850"/>
    </source>
</evidence>
<feature type="region of interest" description="Disordered" evidence="5">
    <location>
        <begin position="427"/>
        <end position="454"/>
    </location>
</feature>
<evidence type="ECO:0000313" key="9">
    <source>
        <dbReference type="Proteomes" id="UP001558613"/>
    </source>
</evidence>
<evidence type="ECO:0000256" key="1">
    <source>
        <dbReference type="ARBA" id="ARBA00004141"/>
    </source>
</evidence>
<feature type="transmembrane region" description="Helical" evidence="6">
    <location>
        <begin position="532"/>
        <end position="552"/>
    </location>
</feature>
<feature type="transmembrane region" description="Helical" evidence="6">
    <location>
        <begin position="171"/>
        <end position="189"/>
    </location>
</feature>
<dbReference type="Proteomes" id="UP001558613">
    <property type="component" value="Unassembled WGS sequence"/>
</dbReference>
<feature type="transmembrane region" description="Helical" evidence="6">
    <location>
        <begin position="359"/>
        <end position="382"/>
    </location>
</feature>